<keyword evidence="3 6" id="KW-0812">Transmembrane</keyword>
<name>A0A3B1CVJ1_9ZZZZ</name>
<keyword evidence="4 6" id="KW-1133">Transmembrane helix</keyword>
<gene>
    <name evidence="8" type="ORF">MNBD_NITROSPIRAE01-313</name>
</gene>
<sequence length="306" mass="35461">MGNQLKYKKEVKPFYEPEDLQEDEIDLLALWRILVKRKKIVVLTTSLAAVSGLVFSLLQTPIYEVKSNLKIGHIGGSLIQAPEALERTLKIVFKVDRDRPTSDEVGDLIVSNIALDKNAEKFLIIKTEGLSKDEALKKNEEVVQYVQDQFQDKIDQYILKNKNQIKNIQREMVHISTIEIKDIDARIKRLKTQDIVKINAEILRLKTQDLVKIDESLERLKTQDIVKIEETIHRLKTQDILKIDEKIEFFHKVKLVSLQAKIDFQIEKLNEYSHSVGEINKFKETDKTSSIISSIQILNYQNLILN</sequence>
<accession>A0A3B1CVJ1</accession>
<reference evidence="8" key="1">
    <citation type="submission" date="2018-06" db="EMBL/GenBank/DDBJ databases">
        <authorList>
            <person name="Zhirakovskaya E."/>
        </authorList>
    </citation>
    <scope>NUCLEOTIDE SEQUENCE</scope>
</reference>
<dbReference type="GO" id="GO:0005886">
    <property type="term" value="C:plasma membrane"/>
    <property type="evidence" value="ECO:0007669"/>
    <property type="project" value="UniProtKB-SubCell"/>
</dbReference>
<organism evidence="8">
    <name type="scientific">hydrothermal vent metagenome</name>
    <dbReference type="NCBI Taxonomy" id="652676"/>
    <lineage>
        <taxon>unclassified sequences</taxon>
        <taxon>metagenomes</taxon>
        <taxon>ecological metagenomes</taxon>
    </lineage>
</organism>
<evidence type="ECO:0000256" key="5">
    <source>
        <dbReference type="ARBA" id="ARBA00023136"/>
    </source>
</evidence>
<evidence type="ECO:0000256" key="4">
    <source>
        <dbReference type="ARBA" id="ARBA00022989"/>
    </source>
</evidence>
<dbReference type="AlphaFoldDB" id="A0A3B1CVJ1"/>
<dbReference type="InterPro" id="IPR003856">
    <property type="entry name" value="LPS_length_determ_N"/>
</dbReference>
<evidence type="ECO:0000256" key="6">
    <source>
        <dbReference type="SAM" id="Phobius"/>
    </source>
</evidence>
<dbReference type="Pfam" id="PF02706">
    <property type="entry name" value="Wzz"/>
    <property type="match status" value="1"/>
</dbReference>
<feature type="non-terminal residue" evidence="8">
    <location>
        <position position="306"/>
    </location>
</feature>
<keyword evidence="2" id="KW-1003">Cell membrane</keyword>
<evidence type="ECO:0000256" key="2">
    <source>
        <dbReference type="ARBA" id="ARBA00022475"/>
    </source>
</evidence>
<protein>
    <recommendedName>
        <fullName evidence="7">Polysaccharide chain length determinant N-terminal domain-containing protein</fullName>
    </recommendedName>
</protein>
<keyword evidence="5 6" id="KW-0472">Membrane</keyword>
<feature type="transmembrane region" description="Helical" evidence="6">
    <location>
        <begin position="40"/>
        <end position="58"/>
    </location>
</feature>
<evidence type="ECO:0000256" key="1">
    <source>
        <dbReference type="ARBA" id="ARBA00004651"/>
    </source>
</evidence>
<evidence type="ECO:0000313" key="8">
    <source>
        <dbReference type="EMBL" id="VAX32402.1"/>
    </source>
</evidence>
<proteinExistence type="predicted"/>
<evidence type="ECO:0000256" key="3">
    <source>
        <dbReference type="ARBA" id="ARBA00022692"/>
    </source>
</evidence>
<comment type="subcellular location">
    <subcellularLocation>
        <location evidence="1">Cell membrane</location>
        <topology evidence="1">Multi-pass membrane protein</topology>
    </subcellularLocation>
</comment>
<dbReference type="EMBL" id="UOGF01000088">
    <property type="protein sequence ID" value="VAX32402.1"/>
    <property type="molecule type" value="Genomic_DNA"/>
</dbReference>
<feature type="domain" description="Polysaccharide chain length determinant N-terminal" evidence="7">
    <location>
        <begin position="23"/>
        <end position="68"/>
    </location>
</feature>
<evidence type="ECO:0000259" key="7">
    <source>
        <dbReference type="Pfam" id="PF02706"/>
    </source>
</evidence>